<dbReference type="PANTHER" id="PTHR35011">
    <property type="entry name" value="2,3-DIKETO-L-GULONATE TRAP TRANSPORTER SMALL PERMEASE PROTEIN YIAM"/>
    <property type="match status" value="1"/>
</dbReference>
<dbReference type="InterPro" id="IPR055348">
    <property type="entry name" value="DctQ"/>
</dbReference>
<dbReference type="EMBL" id="QHHQ01000004">
    <property type="protein sequence ID" value="RAI00288.1"/>
    <property type="molecule type" value="Genomic_DNA"/>
</dbReference>
<keyword evidence="5 9" id="KW-0812">Transmembrane</keyword>
<evidence type="ECO:0000256" key="2">
    <source>
        <dbReference type="ARBA" id="ARBA00022448"/>
    </source>
</evidence>
<comment type="subunit">
    <text evidence="9">The complex comprises the extracytoplasmic solute receptor protein and the two transmembrane proteins.</text>
</comment>
<organism evidence="11 12">
    <name type="scientific">Acuticoccus sediminis</name>
    <dbReference type="NCBI Taxonomy" id="2184697"/>
    <lineage>
        <taxon>Bacteria</taxon>
        <taxon>Pseudomonadati</taxon>
        <taxon>Pseudomonadota</taxon>
        <taxon>Alphaproteobacteria</taxon>
        <taxon>Hyphomicrobiales</taxon>
        <taxon>Amorphaceae</taxon>
        <taxon>Acuticoccus</taxon>
    </lineage>
</organism>
<evidence type="ECO:0000256" key="5">
    <source>
        <dbReference type="ARBA" id="ARBA00022692"/>
    </source>
</evidence>
<evidence type="ECO:0000256" key="6">
    <source>
        <dbReference type="ARBA" id="ARBA00022989"/>
    </source>
</evidence>
<reference evidence="11 12" key="1">
    <citation type="submission" date="2018-05" db="EMBL/GenBank/DDBJ databases">
        <title>Acuticoccus sediminis sp. nov., isolated from deep-sea sediment of Indian Ocean.</title>
        <authorList>
            <person name="Liu X."/>
            <person name="Lai Q."/>
            <person name="Du Y."/>
            <person name="Sun F."/>
            <person name="Zhang X."/>
            <person name="Wang S."/>
            <person name="Shao Z."/>
        </authorList>
    </citation>
    <scope>NUCLEOTIDE SEQUENCE [LARGE SCALE GENOMIC DNA]</scope>
    <source>
        <strain evidence="11 12">PTG4-2</strain>
    </source>
</reference>
<accession>A0A8B2NQL1</accession>
<dbReference type="Pfam" id="PF04290">
    <property type="entry name" value="DctQ"/>
    <property type="match status" value="1"/>
</dbReference>
<evidence type="ECO:0000256" key="4">
    <source>
        <dbReference type="ARBA" id="ARBA00022519"/>
    </source>
</evidence>
<comment type="caution">
    <text evidence="11">The sequence shown here is derived from an EMBL/GenBank/DDBJ whole genome shotgun (WGS) entry which is preliminary data.</text>
</comment>
<keyword evidence="12" id="KW-1185">Reference proteome</keyword>
<protein>
    <recommendedName>
        <fullName evidence="9">TRAP transporter small permease protein</fullName>
    </recommendedName>
</protein>
<dbReference type="PANTHER" id="PTHR35011:SF4">
    <property type="entry name" value="SLL1102 PROTEIN"/>
    <property type="match status" value="1"/>
</dbReference>
<feature type="transmembrane region" description="Helical" evidence="9">
    <location>
        <begin position="20"/>
        <end position="40"/>
    </location>
</feature>
<dbReference type="InterPro" id="IPR007387">
    <property type="entry name" value="TRAP_DctQ"/>
</dbReference>
<comment type="function">
    <text evidence="9">Part of the tripartite ATP-independent periplasmic (TRAP) transport system.</text>
</comment>
<evidence type="ECO:0000256" key="7">
    <source>
        <dbReference type="ARBA" id="ARBA00023136"/>
    </source>
</evidence>
<keyword evidence="7 9" id="KW-0472">Membrane</keyword>
<comment type="caution">
    <text evidence="9">Lacks conserved residue(s) required for the propagation of feature annotation.</text>
</comment>
<proteinExistence type="inferred from homology"/>
<comment type="similarity">
    <text evidence="8 9">Belongs to the TRAP transporter small permease family.</text>
</comment>
<feature type="transmembrane region" description="Helical" evidence="9">
    <location>
        <begin position="103"/>
        <end position="123"/>
    </location>
</feature>
<feature type="domain" description="Tripartite ATP-independent periplasmic transporters DctQ component" evidence="10">
    <location>
        <begin position="1"/>
        <end position="129"/>
    </location>
</feature>
<evidence type="ECO:0000259" key="10">
    <source>
        <dbReference type="Pfam" id="PF04290"/>
    </source>
</evidence>
<keyword evidence="3" id="KW-1003">Cell membrane</keyword>
<evidence type="ECO:0000256" key="9">
    <source>
        <dbReference type="RuleBase" id="RU369079"/>
    </source>
</evidence>
<comment type="subcellular location">
    <subcellularLocation>
        <location evidence="1 9">Cell inner membrane</location>
        <topology evidence="1 9">Multi-pass membrane protein</topology>
    </subcellularLocation>
</comment>
<sequence length="167" mass="18407">MIVTVAGIVARLSGSPIPGALDVTELSIAIFAFLGAAYAQRLAAHIRMDIVIDRFTGRPRYLVEALATFAGFLLVLVLIRYSWDFFLNAYTIGDTTPDADIPTWPAKLCVPIAFTIWAMRLALEVVGFLRLVIWPDAEPVAVPKVMTPAEEAAHEVESLREHQEDAR</sequence>
<evidence type="ECO:0000256" key="8">
    <source>
        <dbReference type="ARBA" id="ARBA00038436"/>
    </source>
</evidence>
<keyword evidence="6 9" id="KW-1133">Transmembrane helix</keyword>
<evidence type="ECO:0000313" key="12">
    <source>
        <dbReference type="Proteomes" id="UP000249590"/>
    </source>
</evidence>
<keyword evidence="4 9" id="KW-0997">Cell inner membrane</keyword>
<keyword evidence="2 9" id="KW-0813">Transport</keyword>
<gene>
    <name evidence="11" type="ORF">DLJ53_18650</name>
</gene>
<evidence type="ECO:0000256" key="3">
    <source>
        <dbReference type="ARBA" id="ARBA00022475"/>
    </source>
</evidence>
<dbReference type="Proteomes" id="UP000249590">
    <property type="component" value="Unassembled WGS sequence"/>
</dbReference>
<evidence type="ECO:0000313" key="11">
    <source>
        <dbReference type="EMBL" id="RAI00288.1"/>
    </source>
</evidence>
<dbReference type="AlphaFoldDB" id="A0A8B2NQL1"/>
<dbReference type="OrthoDB" id="7843894at2"/>
<dbReference type="GO" id="GO:0022857">
    <property type="term" value="F:transmembrane transporter activity"/>
    <property type="evidence" value="ECO:0007669"/>
    <property type="project" value="UniProtKB-UniRule"/>
</dbReference>
<evidence type="ECO:0000256" key="1">
    <source>
        <dbReference type="ARBA" id="ARBA00004429"/>
    </source>
</evidence>
<name>A0A8B2NQL1_9HYPH</name>
<feature type="transmembrane region" description="Helical" evidence="9">
    <location>
        <begin position="61"/>
        <end position="83"/>
    </location>
</feature>
<dbReference type="GO" id="GO:0005886">
    <property type="term" value="C:plasma membrane"/>
    <property type="evidence" value="ECO:0007669"/>
    <property type="project" value="UniProtKB-SubCell"/>
</dbReference>